<reference evidence="1" key="1">
    <citation type="submission" date="2022-10" db="EMBL/GenBank/DDBJ databases">
        <title>Complete Genome of Trichothecium roseum strain YXFP-22015, a Plant Pathogen Isolated from Citrus.</title>
        <authorList>
            <person name="Wang Y."/>
            <person name="Zhu L."/>
        </authorList>
    </citation>
    <scope>NUCLEOTIDE SEQUENCE</scope>
    <source>
        <strain evidence="1">YXFP-22015</strain>
    </source>
</reference>
<evidence type="ECO:0000313" key="1">
    <source>
        <dbReference type="EMBL" id="KAI9898071.1"/>
    </source>
</evidence>
<organism evidence="1 2">
    <name type="scientific">Trichothecium roseum</name>
    <dbReference type="NCBI Taxonomy" id="47278"/>
    <lineage>
        <taxon>Eukaryota</taxon>
        <taxon>Fungi</taxon>
        <taxon>Dikarya</taxon>
        <taxon>Ascomycota</taxon>
        <taxon>Pezizomycotina</taxon>
        <taxon>Sordariomycetes</taxon>
        <taxon>Hypocreomycetidae</taxon>
        <taxon>Hypocreales</taxon>
        <taxon>Hypocreales incertae sedis</taxon>
        <taxon>Trichothecium</taxon>
    </lineage>
</organism>
<name>A0ACC0UVC7_9HYPO</name>
<dbReference type="EMBL" id="CM047945">
    <property type="protein sequence ID" value="KAI9898071.1"/>
    <property type="molecule type" value="Genomic_DNA"/>
</dbReference>
<evidence type="ECO:0000313" key="2">
    <source>
        <dbReference type="Proteomes" id="UP001163324"/>
    </source>
</evidence>
<comment type="caution">
    <text evidence="1">The sequence shown here is derived from an EMBL/GenBank/DDBJ whole genome shotgun (WGS) entry which is preliminary data.</text>
</comment>
<protein>
    <submittedName>
        <fullName evidence="1">Uncharacterized protein</fullName>
    </submittedName>
</protein>
<dbReference type="Proteomes" id="UP001163324">
    <property type="component" value="Chromosome 6"/>
</dbReference>
<keyword evidence="2" id="KW-1185">Reference proteome</keyword>
<sequence>MAPTLSRAPPFPAQPPAPANVLYSTPIIKRVLYNGTIGILPYPFPFAPEASKRGSEGDSGEGEPIKGALIIATILTLIGVVLALVILYLRGKFPPPVTAMAGQRVNQIAGDNRSSTGTRDSYSGPSPASYVMPSSPLHPNHHLRPLVMNLAIPANVHMPATQAGPGSRPAAAPRTTLLPVLGDEDDMELFAIDSPTTVDGDDHAGEYHQAAVPEDDNEQQNGAVKARNLTHNL</sequence>
<proteinExistence type="predicted"/>
<gene>
    <name evidence="1" type="ORF">N3K66_006431</name>
</gene>
<accession>A0ACC0UVC7</accession>